<name>A0A510HK42_9ACTN</name>
<evidence type="ECO:0000313" key="2">
    <source>
        <dbReference type="Proteomes" id="UP000318065"/>
    </source>
</evidence>
<evidence type="ECO:0008006" key="3">
    <source>
        <dbReference type="Google" id="ProtNLM"/>
    </source>
</evidence>
<dbReference type="Proteomes" id="UP000318065">
    <property type="component" value="Chromosome"/>
</dbReference>
<dbReference type="Gene3D" id="3.40.30.10">
    <property type="entry name" value="Glutaredoxin"/>
    <property type="match status" value="1"/>
</dbReference>
<dbReference type="AlphaFoldDB" id="A0A510HK42"/>
<dbReference type="InterPro" id="IPR036249">
    <property type="entry name" value="Thioredoxin-like_sf"/>
</dbReference>
<organism evidence="1 2">
    <name type="scientific">Rubrobacter xylanophilus</name>
    <dbReference type="NCBI Taxonomy" id="49319"/>
    <lineage>
        <taxon>Bacteria</taxon>
        <taxon>Bacillati</taxon>
        <taxon>Actinomycetota</taxon>
        <taxon>Rubrobacteria</taxon>
        <taxon>Rubrobacterales</taxon>
        <taxon>Rubrobacteraceae</taxon>
        <taxon>Rubrobacter</taxon>
    </lineage>
</organism>
<proteinExistence type="predicted"/>
<keyword evidence="2" id="KW-1185">Reference proteome</keyword>
<evidence type="ECO:0000313" key="1">
    <source>
        <dbReference type="EMBL" id="BBL80380.1"/>
    </source>
</evidence>
<dbReference type="RefSeq" id="WP_274596079.1">
    <property type="nucleotide sequence ID" value="NZ_AP019791.1"/>
</dbReference>
<dbReference type="SUPFAM" id="SSF52833">
    <property type="entry name" value="Thioredoxin-like"/>
    <property type="match status" value="1"/>
</dbReference>
<protein>
    <recommendedName>
        <fullName evidence="3">Alkyl hydroperoxide reductase subunit C/ Thiol specific antioxidant domain-containing protein</fullName>
    </recommendedName>
</protein>
<reference evidence="1" key="1">
    <citation type="journal article" date="2019" name="Microbiol. Resour. Announc.">
        <title>Complete Genome Sequence of Rubrobacter xylanophilus Strain AA3-22, Isolated from Arima Onsen in Japan.</title>
        <authorList>
            <person name="Tomariguchi N."/>
            <person name="Miyazaki K."/>
        </authorList>
    </citation>
    <scope>NUCLEOTIDE SEQUENCE [LARGE SCALE GENOMIC DNA]</scope>
    <source>
        <strain evidence="1">AA3-22</strain>
    </source>
</reference>
<sequence length="44" mass="5196">MNRRLEVGERFPLFELPDERGTPWNLSGQLMLGPAMLVFYRGDW</sequence>
<accession>A0A510HK42</accession>
<gene>
    <name evidence="1" type="ORF">RxyAA322_22340</name>
</gene>
<dbReference type="EMBL" id="AP019791">
    <property type="protein sequence ID" value="BBL80380.1"/>
    <property type="molecule type" value="Genomic_DNA"/>
</dbReference>